<feature type="transmembrane region" description="Helical" evidence="5">
    <location>
        <begin position="189"/>
        <end position="210"/>
    </location>
</feature>
<evidence type="ECO:0000313" key="8">
    <source>
        <dbReference type="Proteomes" id="UP000324767"/>
    </source>
</evidence>
<evidence type="ECO:0000256" key="2">
    <source>
        <dbReference type="ARBA" id="ARBA00022692"/>
    </source>
</evidence>
<feature type="transmembrane region" description="Helical" evidence="5">
    <location>
        <begin position="81"/>
        <end position="99"/>
    </location>
</feature>
<comment type="subcellular location">
    <subcellularLocation>
        <location evidence="1">Membrane</location>
        <topology evidence="1">Multi-pass membrane protein</topology>
    </subcellularLocation>
</comment>
<keyword evidence="3 5" id="KW-1133">Transmembrane helix</keyword>
<reference evidence="7 8" key="1">
    <citation type="submission" date="2019-09" db="EMBL/GenBank/DDBJ databases">
        <title>The hologenome of the rock-dwelling lichen Lasallia pustulata.</title>
        <authorList>
            <person name="Greshake Tzovaras B."/>
            <person name="Segers F."/>
            <person name="Bicker A."/>
            <person name="Dal Grande F."/>
            <person name="Otte J."/>
            <person name="Hankeln T."/>
            <person name="Schmitt I."/>
            <person name="Ebersberger I."/>
        </authorList>
    </citation>
    <scope>NUCLEOTIDE SEQUENCE [LARGE SCALE GENOMIC DNA]</scope>
    <source>
        <strain evidence="7">A1-1</strain>
    </source>
</reference>
<name>A0A5M8Q2E2_9LECA</name>
<dbReference type="PANTHER" id="PTHR23502:SF60">
    <property type="entry name" value="MAJOR FACILITATOR SUPERFAMILY (MFS) PROFILE DOMAIN-CONTAINING PROTEIN-RELATED"/>
    <property type="match status" value="1"/>
</dbReference>
<feature type="domain" description="Major facilitator superfamily (MFS) profile" evidence="6">
    <location>
        <begin position="44"/>
        <end position="449"/>
    </location>
</feature>
<dbReference type="GO" id="GO:0022857">
    <property type="term" value="F:transmembrane transporter activity"/>
    <property type="evidence" value="ECO:0007669"/>
    <property type="project" value="InterPro"/>
</dbReference>
<dbReference type="PANTHER" id="PTHR23502">
    <property type="entry name" value="MAJOR FACILITATOR SUPERFAMILY"/>
    <property type="match status" value="1"/>
</dbReference>
<organism evidence="7 8">
    <name type="scientific">Lasallia pustulata</name>
    <dbReference type="NCBI Taxonomy" id="136370"/>
    <lineage>
        <taxon>Eukaryota</taxon>
        <taxon>Fungi</taxon>
        <taxon>Dikarya</taxon>
        <taxon>Ascomycota</taxon>
        <taxon>Pezizomycotina</taxon>
        <taxon>Lecanoromycetes</taxon>
        <taxon>OSLEUM clade</taxon>
        <taxon>Umbilicariomycetidae</taxon>
        <taxon>Umbilicariales</taxon>
        <taxon>Umbilicariaceae</taxon>
        <taxon>Lasallia</taxon>
    </lineage>
</organism>
<proteinExistence type="predicted"/>
<evidence type="ECO:0000256" key="5">
    <source>
        <dbReference type="SAM" id="Phobius"/>
    </source>
</evidence>
<dbReference type="Proteomes" id="UP000324767">
    <property type="component" value="Unassembled WGS sequence"/>
</dbReference>
<dbReference type="SUPFAM" id="SSF103473">
    <property type="entry name" value="MFS general substrate transporter"/>
    <property type="match status" value="1"/>
</dbReference>
<keyword evidence="4 5" id="KW-0472">Membrane</keyword>
<dbReference type="OrthoDB" id="6770063at2759"/>
<dbReference type="InterPro" id="IPR036259">
    <property type="entry name" value="MFS_trans_sf"/>
</dbReference>
<dbReference type="AlphaFoldDB" id="A0A5M8Q2E2"/>
<comment type="caution">
    <text evidence="7">The sequence shown here is derived from an EMBL/GenBank/DDBJ whole genome shotgun (WGS) entry which is preliminary data.</text>
</comment>
<protein>
    <submittedName>
        <fullName evidence="7">MFS multidrug transporter</fullName>
    </submittedName>
</protein>
<feature type="transmembrane region" description="Helical" evidence="5">
    <location>
        <begin position="397"/>
        <end position="416"/>
    </location>
</feature>
<keyword evidence="2 5" id="KW-0812">Transmembrane</keyword>
<sequence length="449" mass="49987">MDVRNFAITVSTSTNERDPNLVTWDSPEDPENPVNWTVNKRWGTTIVVSLFMSISPLSSSMVAPALNLISSEFDIQSKLETQLVLSVFILASAIGPLFISPMSEIYGRTVVLHFTCLFYMIFNLACGFSQNKAQLVVFRYFIQDITIGDRGTSDSSRLFSGLGGSAPALGGGLLADCWKAEERGRSLSLYYIAPLLGPAIGPIFGAYITQYLGWRWMFYITSILNALIQLIGLLWLQETYAPTLLARKARRLKLQTSNQYLYTEYDHKDGSVLRLLATAFIRPCKLLGTQRIIQILAVYVAYMYGLMYLVLSTFTSVWTVTYNESIKIAGLNYISIGLGFLLGTQICAPINDSVYKRLKLRNNNIGVPEYRSMLLIPSAILVPLGFLWYGWSVQFRLHWIMPNIGVTFAAAGIIIGMQSITAYIVDAYGMYAASAIAATTVFRALAGFY</sequence>
<dbReference type="PROSITE" id="PS50850">
    <property type="entry name" value="MFS"/>
    <property type="match status" value="1"/>
</dbReference>
<dbReference type="InterPro" id="IPR020846">
    <property type="entry name" value="MFS_dom"/>
</dbReference>
<dbReference type="EMBL" id="VXIT01000001">
    <property type="protein sequence ID" value="KAA6416376.1"/>
    <property type="molecule type" value="Genomic_DNA"/>
</dbReference>
<evidence type="ECO:0000256" key="3">
    <source>
        <dbReference type="ARBA" id="ARBA00022989"/>
    </source>
</evidence>
<feature type="transmembrane region" description="Helical" evidence="5">
    <location>
        <begin position="372"/>
        <end position="391"/>
    </location>
</feature>
<feature type="transmembrane region" description="Helical" evidence="5">
    <location>
        <begin position="292"/>
        <end position="311"/>
    </location>
</feature>
<feature type="transmembrane region" description="Helical" evidence="5">
    <location>
        <begin position="428"/>
        <end position="446"/>
    </location>
</feature>
<feature type="transmembrane region" description="Helical" evidence="5">
    <location>
        <begin position="331"/>
        <end position="351"/>
    </location>
</feature>
<dbReference type="InterPro" id="IPR011701">
    <property type="entry name" value="MFS"/>
</dbReference>
<accession>A0A5M8Q2E2</accession>
<evidence type="ECO:0000259" key="6">
    <source>
        <dbReference type="PROSITE" id="PS50850"/>
    </source>
</evidence>
<feature type="transmembrane region" description="Helical" evidence="5">
    <location>
        <begin position="105"/>
        <end position="125"/>
    </location>
</feature>
<dbReference type="Gene3D" id="1.20.1250.20">
    <property type="entry name" value="MFS general substrate transporter like domains"/>
    <property type="match status" value="1"/>
</dbReference>
<evidence type="ECO:0000313" key="7">
    <source>
        <dbReference type="EMBL" id="KAA6416376.1"/>
    </source>
</evidence>
<dbReference type="GO" id="GO:0016020">
    <property type="term" value="C:membrane"/>
    <property type="evidence" value="ECO:0007669"/>
    <property type="project" value="UniProtKB-SubCell"/>
</dbReference>
<dbReference type="Pfam" id="PF07690">
    <property type="entry name" value="MFS_1"/>
    <property type="match status" value="1"/>
</dbReference>
<evidence type="ECO:0000256" key="1">
    <source>
        <dbReference type="ARBA" id="ARBA00004141"/>
    </source>
</evidence>
<evidence type="ECO:0000256" key="4">
    <source>
        <dbReference type="ARBA" id="ARBA00023136"/>
    </source>
</evidence>
<feature type="transmembrane region" description="Helical" evidence="5">
    <location>
        <begin position="216"/>
        <end position="236"/>
    </location>
</feature>
<gene>
    <name evidence="7" type="ORF">FRX48_01096</name>
</gene>